<protein>
    <submittedName>
        <fullName evidence="2">Uncharacterized protein</fullName>
    </submittedName>
</protein>
<sequence>MFGHLITLKREVWLTYITLVPVVTGVVIASGWFNSA</sequence>
<feature type="transmembrane region" description="Helical" evidence="1">
    <location>
        <begin position="12"/>
        <end position="33"/>
    </location>
</feature>
<dbReference type="Proteomes" id="UP000029120">
    <property type="component" value="Chromosome 7"/>
</dbReference>
<keyword evidence="1" id="KW-0812">Transmembrane</keyword>
<reference evidence="3" key="1">
    <citation type="journal article" date="2015" name="Nat. Plants">
        <title>Genome expansion of Arabis alpina linked with retrotransposition and reduced symmetric DNA methylation.</title>
        <authorList>
            <person name="Willing E.M."/>
            <person name="Rawat V."/>
            <person name="Mandakova T."/>
            <person name="Maumus F."/>
            <person name="James G.V."/>
            <person name="Nordstroem K.J."/>
            <person name="Becker C."/>
            <person name="Warthmann N."/>
            <person name="Chica C."/>
            <person name="Szarzynska B."/>
            <person name="Zytnicki M."/>
            <person name="Albani M.C."/>
            <person name="Kiefer C."/>
            <person name="Bergonzi S."/>
            <person name="Castaings L."/>
            <person name="Mateos J.L."/>
            <person name="Berns M.C."/>
            <person name="Bujdoso N."/>
            <person name="Piofczyk T."/>
            <person name="de Lorenzo L."/>
            <person name="Barrero-Sicilia C."/>
            <person name="Mateos I."/>
            <person name="Piednoel M."/>
            <person name="Hagmann J."/>
            <person name="Chen-Min-Tao R."/>
            <person name="Iglesias-Fernandez R."/>
            <person name="Schuster S.C."/>
            <person name="Alonso-Blanco C."/>
            <person name="Roudier F."/>
            <person name="Carbonero P."/>
            <person name="Paz-Ares J."/>
            <person name="Davis S.J."/>
            <person name="Pecinka A."/>
            <person name="Quesneville H."/>
            <person name="Colot V."/>
            <person name="Lysak M.A."/>
            <person name="Weigel D."/>
            <person name="Coupland G."/>
            <person name="Schneeberger K."/>
        </authorList>
    </citation>
    <scope>NUCLEOTIDE SEQUENCE [LARGE SCALE GENOMIC DNA]</scope>
    <source>
        <strain evidence="3">cv. Pajares</strain>
    </source>
</reference>
<keyword evidence="1" id="KW-1133">Transmembrane helix</keyword>
<dbReference type="Gramene" id="KFK29170">
    <property type="protein sequence ID" value="KFK29170"/>
    <property type="gene ID" value="AALP_AA7G098400"/>
</dbReference>
<dbReference type="OrthoDB" id="10468651at2759"/>
<keyword evidence="1" id="KW-0472">Membrane</keyword>
<keyword evidence="3" id="KW-1185">Reference proteome</keyword>
<evidence type="ECO:0000313" key="3">
    <source>
        <dbReference type="Proteomes" id="UP000029120"/>
    </source>
</evidence>
<name>A0A087GH18_ARAAL</name>
<dbReference type="EMBL" id="CM002875">
    <property type="protein sequence ID" value="KFK29170.1"/>
    <property type="molecule type" value="Genomic_DNA"/>
</dbReference>
<accession>A0A087GH18</accession>
<evidence type="ECO:0000256" key="1">
    <source>
        <dbReference type="SAM" id="Phobius"/>
    </source>
</evidence>
<gene>
    <name evidence="2" type="ordered locus">AALP_Aa7g098400</name>
</gene>
<dbReference type="AlphaFoldDB" id="A0A087GH18"/>
<proteinExistence type="predicted"/>
<evidence type="ECO:0000313" key="2">
    <source>
        <dbReference type="EMBL" id="KFK29170.1"/>
    </source>
</evidence>
<organism evidence="2 3">
    <name type="scientific">Arabis alpina</name>
    <name type="common">Alpine rock-cress</name>
    <dbReference type="NCBI Taxonomy" id="50452"/>
    <lineage>
        <taxon>Eukaryota</taxon>
        <taxon>Viridiplantae</taxon>
        <taxon>Streptophyta</taxon>
        <taxon>Embryophyta</taxon>
        <taxon>Tracheophyta</taxon>
        <taxon>Spermatophyta</taxon>
        <taxon>Magnoliopsida</taxon>
        <taxon>eudicotyledons</taxon>
        <taxon>Gunneridae</taxon>
        <taxon>Pentapetalae</taxon>
        <taxon>rosids</taxon>
        <taxon>malvids</taxon>
        <taxon>Brassicales</taxon>
        <taxon>Brassicaceae</taxon>
        <taxon>Arabideae</taxon>
        <taxon>Arabis</taxon>
    </lineage>
</organism>